<protein>
    <submittedName>
        <fullName evidence="2">Uncharacterized protein</fullName>
    </submittedName>
</protein>
<accession>A0A8S7LB58</accession>
<proteinExistence type="predicted"/>
<sequence length="59" mass="6759">MTYDYGEYFGGGNSPLPGRMIFAQRNYDMKRGLSCHQPAEREREDQDAVKIPPIIARNP</sequence>
<organism evidence="2 3">
    <name type="scientific">Escherichia coli</name>
    <dbReference type="NCBI Taxonomy" id="562"/>
    <lineage>
        <taxon>Bacteria</taxon>
        <taxon>Pseudomonadati</taxon>
        <taxon>Pseudomonadota</taxon>
        <taxon>Gammaproteobacteria</taxon>
        <taxon>Enterobacterales</taxon>
        <taxon>Enterobacteriaceae</taxon>
        <taxon>Escherichia</taxon>
    </lineage>
</organism>
<reference evidence="2 3" key="1">
    <citation type="submission" date="2019-08" db="EMBL/GenBank/DDBJ databases">
        <authorList>
            <consortium name="NARMS: The National Antimicrobial Resistance Monitoring System"/>
        </authorList>
    </citation>
    <scope>NUCLEOTIDE SEQUENCE [LARGE SCALE GENOMIC DNA]</scope>
    <source>
        <strain evidence="2 3">19MD07CB01-EC</strain>
    </source>
</reference>
<feature type="region of interest" description="Disordered" evidence="1">
    <location>
        <begin position="35"/>
        <end position="59"/>
    </location>
</feature>
<evidence type="ECO:0000313" key="2">
    <source>
        <dbReference type="EMBL" id="EFD6886074.1"/>
    </source>
</evidence>
<gene>
    <name evidence="2" type="ORF">FZU14_17930</name>
</gene>
<name>A0A8S7LB58_ECOLX</name>
<comment type="caution">
    <text evidence="2">The sequence shown here is derived from an EMBL/GenBank/DDBJ whole genome shotgun (WGS) entry which is preliminary data.</text>
</comment>
<dbReference type="AlphaFoldDB" id="A0A8S7LB58"/>
<evidence type="ECO:0000313" key="3">
    <source>
        <dbReference type="Proteomes" id="UP000531962"/>
    </source>
</evidence>
<feature type="compositionally biased region" description="Basic and acidic residues" evidence="1">
    <location>
        <begin position="38"/>
        <end position="48"/>
    </location>
</feature>
<dbReference type="Proteomes" id="UP000531962">
    <property type="component" value="Unassembled WGS sequence"/>
</dbReference>
<dbReference type="EMBL" id="AASKVF010000026">
    <property type="protein sequence ID" value="EFD6886074.1"/>
    <property type="molecule type" value="Genomic_DNA"/>
</dbReference>
<evidence type="ECO:0000256" key="1">
    <source>
        <dbReference type="SAM" id="MobiDB-lite"/>
    </source>
</evidence>